<evidence type="ECO:0000259" key="8">
    <source>
        <dbReference type="Pfam" id="PF03151"/>
    </source>
</evidence>
<evidence type="ECO:0000256" key="5">
    <source>
        <dbReference type="SAM" id="MobiDB-lite"/>
    </source>
</evidence>
<evidence type="ECO:0008006" key="11">
    <source>
        <dbReference type="Google" id="ProtNLM"/>
    </source>
</evidence>
<evidence type="ECO:0000259" key="7">
    <source>
        <dbReference type="Pfam" id="PF02225"/>
    </source>
</evidence>
<feature type="transmembrane region" description="Helical" evidence="6">
    <location>
        <begin position="116"/>
        <end position="135"/>
    </location>
</feature>
<protein>
    <recommendedName>
        <fullName evidence="11">Sugar phosphate transporter domain-containing protein</fullName>
    </recommendedName>
</protein>
<evidence type="ECO:0000256" key="4">
    <source>
        <dbReference type="ARBA" id="ARBA00023136"/>
    </source>
</evidence>
<feature type="domain" description="Sugar phosphate transporter" evidence="8">
    <location>
        <begin position="32"/>
        <end position="257"/>
    </location>
</feature>
<dbReference type="EMBL" id="CAUYUJ010019904">
    <property type="protein sequence ID" value="CAK0894476.1"/>
    <property type="molecule type" value="Genomic_DNA"/>
</dbReference>
<comment type="caution">
    <text evidence="9">The sequence shown here is derived from an EMBL/GenBank/DDBJ whole genome shotgun (WGS) entry which is preliminary data.</text>
</comment>
<dbReference type="Gene3D" id="3.50.30.30">
    <property type="match status" value="1"/>
</dbReference>
<dbReference type="Pfam" id="PF02225">
    <property type="entry name" value="PA"/>
    <property type="match status" value="1"/>
</dbReference>
<comment type="subcellular location">
    <subcellularLocation>
        <location evidence="1">Membrane</location>
        <topology evidence="1">Multi-pass membrane protein</topology>
    </subcellularLocation>
</comment>
<proteinExistence type="predicted"/>
<keyword evidence="10" id="KW-1185">Reference proteome</keyword>
<dbReference type="InterPro" id="IPR003137">
    <property type="entry name" value="PA_domain"/>
</dbReference>
<evidence type="ECO:0000256" key="6">
    <source>
        <dbReference type="SAM" id="Phobius"/>
    </source>
</evidence>
<feature type="domain" description="PA" evidence="7">
    <location>
        <begin position="1323"/>
        <end position="1403"/>
    </location>
</feature>
<organism evidence="9 10">
    <name type="scientific">Prorocentrum cordatum</name>
    <dbReference type="NCBI Taxonomy" id="2364126"/>
    <lineage>
        <taxon>Eukaryota</taxon>
        <taxon>Sar</taxon>
        <taxon>Alveolata</taxon>
        <taxon>Dinophyceae</taxon>
        <taxon>Prorocentrales</taxon>
        <taxon>Prorocentraceae</taxon>
        <taxon>Prorocentrum</taxon>
    </lineage>
</organism>
<keyword evidence="2 6" id="KW-0812">Transmembrane</keyword>
<dbReference type="InterPro" id="IPR007369">
    <property type="entry name" value="Peptidase_A22B_SPP"/>
</dbReference>
<dbReference type="InterPro" id="IPR046450">
    <property type="entry name" value="PA_dom_sf"/>
</dbReference>
<feature type="compositionally biased region" description="Low complexity" evidence="5">
    <location>
        <begin position="554"/>
        <end position="567"/>
    </location>
</feature>
<feature type="region of interest" description="Disordered" evidence="5">
    <location>
        <begin position="538"/>
        <end position="579"/>
    </location>
</feature>
<keyword evidence="3 6" id="KW-1133">Transmembrane helix</keyword>
<dbReference type="SUPFAM" id="SSF52025">
    <property type="entry name" value="PA domain"/>
    <property type="match status" value="1"/>
</dbReference>
<reference evidence="9" key="1">
    <citation type="submission" date="2023-10" db="EMBL/GenBank/DDBJ databases">
        <authorList>
            <person name="Chen Y."/>
            <person name="Shah S."/>
            <person name="Dougan E. K."/>
            <person name="Thang M."/>
            <person name="Chan C."/>
        </authorList>
    </citation>
    <scope>NUCLEOTIDE SEQUENCE [LARGE SCALE GENOMIC DNA]</scope>
</reference>
<sequence>MAVCSGLALVGRLLCPSAFATGDAKAGTEPLTLRTALRLGVPVAAMQAVGMAAGNVAYMLLSVSFVQMVKAWTSACVYLVGCTMGVHTWSVAVAKTIAVITLGLTLASLGELNFNLLGFFAQVVSLAAEGFRINLLETRLKSNGYRLNPLSSLMVFAPIIMVFLSVMSLLFEPEGVSVTQIEKVGREALLANALLAFFLNISIFVVIQRASGLAFALSGVLKDVLIILGSVIVFDTTLTGTQMLGYSIAVGGLQAYSVVTKAPEAFEAGVVPELWRRLRALGTLAPPKAASAAGSEEQAAELLWQMKQQVARVADIVRVVQTHIIMGVAPFQRELAGFRVLRDVAERVGLDGDDDDAKLPRGSLFELLGVSGDRPIVRVAGISQAAFDDLVEAHGNVKANYRVCDSMAALLPTLEARAKNITEEGEAGSTKAALKEVIDPWLEGAKPLSDSARVLACTANYKIFYRVKPPPLEELTQEQLVALDSVLRSGRVPHADFAVFGPQINRIIFKQVKLVGKTFNPDGAWSMVELFGPESFESRGKSHGLPRSGLVQFGAAPKRGPPSSAGAPPLPPKKPRGNAQGELVHQVQNVKFAANRSGVKFCQAFRTGQCGQTRRNNMCPNGTGEVRQREHCLGAAPAAVDSSGQASLLSQEARASTVPALADPPCGGGRQKLGILVVLAEPEALWGLSGISEHFCKLGEQTAVYDTGGGETCELLAQSVWRELDASPPLRGEAARGIYGFCCLPPEVAERVRVETCAVPLAGRLPWHGGSMELGLPGWALAGARVPGCPSVLKLPVWQAMVDSLAVVASPGVWRAVGAVAERPVRLAHCCAAFTGALEAAAGPAAACVSFAGRFVHAARGNGQSAPEAEAAMVRSSRFSRIDQVSFALPLRQRVPDARAARLAQEAKSVGGVREPLRPLCKAPGFEKVSAEVWAFLIDAFIKDASVHDNDVRADAVRAWAARAGDPGAGVAGWFFTGAPAGVVKAPREDGVFPLASDNEPPCPSGNLAFDALGDASGGESAHLGEEAVEEIKSYASRGWLASATTFEECCERLAGAPALSKFVLLAEVKEGRAKRRLVINLEASSVTAAAAKTHGVSLPGVMGAFGVEWLVVDFDDAFWNVPLAVEERCYFAAKSKQILEGLAIFAGMRVWKQHWCQVRYSFAVESDNIAALAMLSKLRDLSHVPGVADMLADRLSRRYQPGSNWRVPICFDGEVETPTVLRWMGGLLAPSKRRGEITPSRLPMSRRGPPLLRLAALGLAAASGPPAGQAPRAAEAPPPAPRLVTVTASGPQGVRGTSLGMLATFSAEAPPGALPVHVHAGDPLGCADVAGDASGAGLLVVRRGSCTFVRKALVAQRSGAAGVVIISDSEDLQVMGLGNVSGEGEDVSIFAVSVRKSFGDRISAWAEREVQQPLDDAVLLTTALYQPPMVDLAEVVLLFFATFLVAAGAFFATADLRLGSPIAPRKDEVVEVNSEMALSFCVMGSCMLVVLYFFMRYLIYVIITAFCFGGVGSLRRPGGPFRADGHAASRVARHVLVDPPQHRARLVLPGRDRHGLPVLDPALAAPARHEGRVHLALRHVLLRRILGVHLAALFPEERHGVGRHRCGHWRVCPHAAEGAAHRRPVRL</sequence>
<dbReference type="InterPro" id="IPR004853">
    <property type="entry name" value="Sugar_P_trans_dom"/>
</dbReference>
<dbReference type="Pfam" id="PF03151">
    <property type="entry name" value="TPT"/>
    <property type="match status" value="1"/>
</dbReference>
<feature type="transmembrane region" description="Helical" evidence="6">
    <location>
        <begin position="189"/>
        <end position="207"/>
    </location>
</feature>
<keyword evidence="4 6" id="KW-0472">Membrane</keyword>
<evidence type="ECO:0000256" key="3">
    <source>
        <dbReference type="ARBA" id="ARBA00022989"/>
    </source>
</evidence>
<feature type="transmembrane region" description="Helical" evidence="6">
    <location>
        <begin position="78"/>
        <end position="104"/>
    </location>
</feature>
<feature type="transmembrane region" description="Helical" evidence="6">
    <location>
        <begin position="44"/>
        <end position="66"/>
    </location>
</feature>
<feature type="transmembrane region" description="Helical" evidence="6">
    <location>
        <begin position="1498"/>
        <end position="1515"/>
    </location>
</feature>
<accession>A0ABN9X6Q9</accession>
<feature type="transmembrane region" description="Helical" evidence="6">
    <location>
        <begin position="147"/>
        <end position="169"/>
    </location>
</feature>
<feature type="transmembrane region" description="Helical" evidence="6">
    <location>
        <begin position="1436"/>
        <end position="1455"/>
    </location>
</feature>
<evidence type="ECO:0000313" key="9">
    <source>
        <dbReference type="EMBL" id="CAK0894476.1"/>
    </source>
</evidence>
<evidence type="ECO:0000313" key="10">
    <source>
        <dbReference type="Proteomes" id="UP001189429"/>
    </source>
</evidence>
<name>A0ABN9X6Q9_9DINO</name>
<feature type="transmembrane region" description="Helical" evidence="6">
    <location>
        <begin position="214"/>
        <end position="234"/>
    </location>
</feature>
<gene>
    <name evidence="9" type="ORF">PCOR1329_LOCUS73515</name>
</gene>
<evidence type="ECO:0000256" key="2">
    <source>
        <dbReference type="ARBA" id="ARBA00022692"/>
    </source>
</evidence>
<dbReference type="Proteomes" id="UP001189429">
    <property type="component" value="Unassembled WGS sequence"/>
</dbReference>
<dbReference type="PANTHER" id="PTHR11132">
    <property type="entry name" value="SOLUTE CARRIER FAMILY 35"/>
    <property type="match status" value="1"/>
</dbReference>
<dbReference type="InterPro" id="IPR050186">
    <property type="entry name" value="TPT_transporter"/>
</dbReference>
<dbReference type="Pfam" id="PF04258">
    <property type="entry name" value="Peptidase_A22B"/>
    <property type="match status" value="1"/>
</dbReference>
<evidence type="ECO:0000256" key="1">
    <source>
        <dbReference type="ARBA" id="ARBA00004141"/>
    </source>
</evidence>